<reference evidence="4 5" key="1">
    <citation type="submission" date="2024-06" db="EMBL/GenBank/DDBJ databases">
        <title>The Natural Products Discovery Center: Release of the First 8490 Sequenced Strains for Exploring Actinobacteria Biosynthetic Diversity.</title>
        <authorList>
            <person name="Kalkreuter E."/>
            <person name="Kautsar S.A."/>
            <person name="Yang D."/>
            <person name="Bader C.D."/>
            <person name="Teijaro C.N."/>
            <person name="Fluegel L."/>
            <person name="Davis C.M."/>
            <person name="Simpson J.R."/>
            <person name="Lauterbach L."/>
            <person name="Steele A.D."/>
            <person name="Gui C."/>
            <person name="Meng S."/>
            <person name="Li G."/>
            <person name="Viehrig K."/>
            <person name="Ye F."/>
            <person name="Su P."/>
            <person name="Kiefer A.F."/>
            <person name="Nichols A."/>
            <person name="Cepeda A.J."/>
            <person name="Yan W."/>
            <person name="Fan B."/>
            <person name="Jiang Y."/>
            <person name="Adhikari A."/>
            <person name="Zheng C.-J."/>
            <person name="Schuster L."/>
            <person name="Cowan T.M."/>
            <person name="Smanski M.J."/>
            <person name="Chevrette M.G."/>
            <person name="De Carvalho L.P.S."/>
            <person name="Shen B."/>
        </authorList>
    </citation>
    <scope>NUCLEOTIDE SEQUENCE [LARGE SCALE GENOMIC DNA]</scope>
    <source>
        <strain evidence="4 5">NPDC000634</strain>
    </source>
</reference>
<sequence length="339" mass="35923">MITAIIVTDVLSPADVHLGPLLIVAPALTASFAGPVLTGLVGVLTVVAMVCVGVFRGVLETQNLQSQIIAVVVISTIVTVFRYLRERHSGELAQVRRVSTAAQQAVLRPLPRRVGPLRVASFYLAAEDQALIGGDLYAVVRTEAGTRLIIGDAMGKGVTAIGDAALLLGAFREAGHRKATLCELMSYLEASVCWNLAEPTEPEQAGECFITALVVDIPDHDSTVRMINSGHLPPLLLHDGRVTQLDPGPSSPLGLSDLAEPSFEEHTFSFEAGDLLLLYTDGVTEARDAAGAFYPLTDRVGAWTGHGPHALVHSLRADLIDYVGGRLGDDAAVLAIERT</sequence>
<dbReference type="InterPro" id="IPR052016">
    <property type="entry name" value="Bact_Sigma-Reg"/>
</dbReference>
<gene>
    <name evidence="4" type="ORF">ABT317_20480</name>
</gene>
<evidence type="ECO:0000259" key="3">
    <source>
        <dbReference type="SMART" id="SM00331"/>
    </source>
</evidence>
<feature type="domain" description="PPM-type phosphatase" evidence="3">
    <location>
        <begin position="117"/>
        <end position="338"/>
    </location>
</feature>
<dbReference type="PANTHER" id="PTHR43156">
    <property type="entry name" value="STAGE II SPORULATION PROTEIN E-RELATED"/>
    <property type="match status" value="1"/>
</dbReference>
<dbReference type="InterPro" id="IPR001932">
    <property type="entry name" value="PPM-type_phosphatase-like_dom"/>
</dbReference>
<proteinExistence type="predicted"/>
<protein>
    <submittedName>
        <fullName evidence="4">PP2C family protein-serine/threonine phosphatase</fullName>
        <ecNumber evidence="4">3.1.3.16</ecNumber>
    </submittedName>
</protein>
<dbReference type="Gene3D" id="3.60.40.10">
    <property type="entry name" value="PPM-type phosphatase domain"/>
    <property type="match status" value="1"/>
</dbReference>
<comment type="caution">
    <text evidence="4">The sequence shown here is derived from an EMBL/GenBank/DDBJ whole genome shotgun (WGS) entry which is preliminary data.</text>
</comment>
<feature type="transmembrane region" description="Helical" evidence="2">
    <location>
        <begin position="32"/>
        <end position="55"/>
    </location>
</feature>
<dbReference type="PANTHER" id="PTHR43156:SF2">
    <property type="entry name" value="STAGE II SPORULATION PROTEIN E"/>
    <property type="match status" value="1"/>
</dbReference>
<dbReference type="SMART" id="SM00331">
    <property type="entry name" value="PP2C_SIG"/>
    <property type="match status" value="1"/>
</dbReference>
<dbReference type="Pfam" id="PF07228">
    <property type="entry name" value="SpoIIE"/>
    <property type="match status" value="1"/>
</dbReference>
<keyword evidence="5" id="KW-1185">Reference proteome</keyword>
<dbReference type="InterPro" id="IPR036457">
    <property type="entry name" value="PPM-type-like_dom_sf"/>
</dbReference>
<keyword evidence="1 4" id="KW-0378">Hydrolase</keyword>
<dbReference type="Proteomes" id="UP001458415">
    <property type="component" value="Unassembled WGS sequence"/>
</dbReference>
<organism evidence="4 5">
    <name type="scientific">Streptomyces carpinensis</name>
    <dbReference type="NCBI Taxonomy" id="66369"/>
    <lineage>
        <taxon>Bacteria</taxon>
        <taxon>Bacillati</taxon>
        <taxon>Actinomycetota</taxon>
        <taxon>Actinomycetes</taxon>
        <taxon>Kitasatosporales</taxon>
        <taxon>Streptomycetaceae</taxon>
        <taxon>Streptomyces</taxon>
    </lineage>
</organism>
<feature type="transmembrane region" description="Helical" evidence="2">
    <location>
        <begin position="67"/>
        <end position="84"/>
    </location>
</feature>
<evidence type="ECO:0000313" key="5">
    <source>
        <dbReference type="Proteomes" id="UP001458415"/>
    </source>
</evidence>
<keyword evidence="2" id="KW-1133">Transmembrane helix</keyword>
<dbReference type="RefSeq" id="WP_244217190.1">
    <property type="nucleotide sequence ID" value="NZ_MUBM01000111.1"/>
</dbReference>
<dbReference type="SUPFAM" id="SSF81606">
    <property type="entry name" value="PP2C-like"/>
    <property type="match status" value="1"/>
</dbReference>
<dbReference type="EMBL" id="JBEPCU010000348">
    <property type="protein sequence ID" value="MER6979298.1"/>
    <property type="molecule type" value="Genomic_DNA"/>
</dbReference>
<keyword evidence="2" id="KW-0472">Membrane</keyword>
<evidence type="ECO:0000256" key="2">
    <source>
        <dbReference type="SAM" id="Phobius"/>
    </source>
</evidence>
<keyword evidence="2" id="KW-0812">Transmembrane</keyword>
<evidence type="ECO:0000256" key="1">
    <source>
        <dbReference type="ARBA" id="ARBA00022801"/>
    </source>
</evidence>
<accession>A0ABV1W526</accession>
<dbReference type="EC" id="3.1.3.16" evidence="4"/>
<evidence type="ECO:0000313" key="4">
    <source>
        <dbReference type="EMBL" id="MER6979298.1"/>
    </source>
</evidence>
<dbReference type="GO" id="GO:0004722">
    <property type="term" value="F:protein serine/threonine phosphatase activity"/>
    <property type="evidence" value="ECO:0007669"/>
    <property type="project" value="UniProtKB-EC"/>
</dbReference>
<name>A0ABV1W526_9ACTN</name>